<sequence>MFDIAEQDTTQFDLEHYAKLADNGLYLDAQVYCLAKWGPMAGWQRPDQIKVAIRLLSNLGRDRDADALILRGWRRFKNDADLCLKVVFYQLNRFGPILAQRFYQQHLPLLQQLNNADTDLALVQICFYADQKDFVAANELLEQIRPQANDYPWFHRIALMLLQDQQLYPNAAELAQQLLPLYPSDHMLLACCRALLRAQRGDEARLLLQQNAANYQSCRVWAELIRLSSRDMDWQLCATAVKQFQQLQPLPDRNDADLLAVCQAKIALSQGDYQLAQQLLRDSYCSYNRILHSNLTVYRPVEQPFKLLPVPHVSQHHLTCAPATLAALSAYFGKHFSQHDIAAEICFDGTPDTLERQWLRQNGYAFIELELSAELCYQLIDAELPFALVTTYGMSSHLQAVVGYNKALGTAYLMDPSYDTITEMLLAQTLADEAASGPRAMVFVPQAQQDKLARFANSSTVLYQLYDQVETCRNANALTEAMQHLASMQQYDAQHRLTLIARRSLAIDHNDELLINTVNEQLLQQFPKHVGWRISRFQTLKNLGQGDEAIAYLMQQVASQPHIDLKVRLFSEIYRLQPYQQYCQTLLRDLEISGSYRADVYALLADYYWQQQEHAKSCQYYFVACCLDDTHQDYVESYFKAARFLHQTDNAMQRLNQRFEKYGARAASPAISLYRAYDWQGKAQQGLQVLQLARQKRPTDIELLDFYLDQLLHHGQIKDFVELLQQQRSLLSEQQFHYWQARQAEWHGELLQAANSYRHCFELTPWVSRVAEPYFSALRRSNNNEQLARELDQLQNEHPAHPLLNRYLADWHPVAEIASAALAQLATLFPHNVWYQRRWIQQLLQQQKLDQAQQHCTALLHRLPQQTDNLMLLARVLQAQQQPEAARVQIKQVLQQQIDHEDAVQLLFELSPSLTDKQQSLQWLLELMPRQTHYGDALLDVVHFAERLFTAEQAQQFIQQVLQKNTHVWSTRLAWAKLLQQHSYDAALEQLQLAVTDFPLLPRLHLELAELYRKMQQPEQAKASYQHAINLNPAWSYASRQYALFLEQAGDISAEIAVISETLKHKPDDAYLHGFLADAYDRDQQTDKALHHLQLAVRFDHSYQWAWSRLHELATHSGQSELAPELALNLHQQAPLSVGALQALAQITSEPAAKCAYWLQAIQLSPSDSRLHVDVLEFYLQRGNYAELFAHIEQYFNATNRPFEVSALAARAWERIGLPEQAIELLTEALAVYTPQLHYWQQLIDLQQQLNNNTAAAKTAQQLLQRLPNDAMAQCIAAEYLLDIDHKKYQQQADTAIELAQQLDPTSQYIGLTQADRLLHKRQYQQCIALIEQLHQHNRDIWTINRQLKALLRQDCVAPALLLWQEIINSKEESFWLYNNTLQYADKHANLLLDELTNNLAQAANLAGYTLAKWLGSSQPKKLKQLLQSTVACPAWDGMYEYYLEQCEAKNELPQPNLLDPYSDRITANVELVGRLGYLYRNHTRLYQAVRLYASIDADQRPCYVSYHYAITLIELRRWPEALEVLQQGANSTPDGCFHNLQLWLLASSYCQQPTDISTIRFINRQQLTETEQIVWQLFNLLHEQQQTPLPPMQLLQRLTQIRRNCRSNNTDDKIHRVGRQCFNQLEQLTADYGWTVRLRLKLLSFWLF</sequence>
<dbReference type="STRING" id="562729.RNAN_1989"/>
<dbReference type="InterPro" id="IPR039564">
    <property type="entry name" value="Peptidase_C39-like"/>
</dbReference>
<dbReference type="SUPFAM" id="SSF48452">
    <property type="entry name" value="TPR-like"/>
    <property type="match status" value="3"/>
</dbReference>
<dbReference type="EMBL" id="BAFK01000009">
    <property type="protein sequence ID" value="GAB59000.1"/>
    <property type="molecule type" value="Genomic_DNA"/>
</dbReference>
<reference evidence="3 4" key="1">
    <citation type="journal article" date="2012" name="J. Bacteriol.">
        <title>Genome Sequence of the Protease-Producing Bacterium Rheinheimera nanhaiensis E407-8T, Isolated from Deep-Sea Sediment of the South China Sea.</title>
        <authorList>
            <person name="Zhang X.-Y."/>
            <person name="Zhang Y.-J."/>
            <person name="Qin Q.-L."/>
            <person name="Xie B.-B."/>
            <person name="Chen X.-L."/>
            <person name="Zhou B.-C."/>
            <person name="Zhang Y.-Z."/>
        </authorList>
    </citation>
    <scope>NUCLEOTIDE SEQUENCE [LARGE SCALE GENOMIC DNA]</scope>
    <source>
        <strain evidence="3 4">E407-8</strain>
    </source>
</reference>
<accession>I1DY72</accession>
<dbReference type="OrthoDB" id="221093at2"/>
<keyword evidence="1" id="KW-0802">TPR repeat</keyword>
<gene>
    <name evidence="3" type="ORF">RNAN_1989</name>
</gene>
<dbReference type="Pfam" id="PF13181">
    <property type="entry name" value="TPR_8"/>
    <property type="match status" value="1"/>
</dbReference>
<name>I1DY72_9GAMM</name>
<dbReference type="InterPro" id="IPR019734">
    <property type="entry name" value="TPR_rpt"/>
</dbReference>
<evidence type="ECO:0000259" key="2">
    <source>
        <dbReference type="Pfam" id="PF13529"/>
    </source>
</evidence>
<proteinExistence type="predicted"/>
<feature type="domain" description="Peptidase C39-like" evidence="2">
    <location>
        <begin position="308"/>
        <end position="416"/>
    </location>
</feature>
<evidence type="ECO:0000313" key="4">
    <source>
        <dbReference type="Proteomes" id="UP000004374"/>
    </source>
</evidence>
<protein>
    <recommendedName>
        <fullName evidence="2">Peptidase C39-like domain-containing protein</fullName>
    </recommendedName>
</protein>
<dbReference type="SMART" id="SM00028">
    <property type="entry name" value="TPR"/>
    <property type="match status" value="6"/>
</dbReference>
<dbReference type="Proteomes" id="UP000004374">
    <property type="component" value="Unassembled WGS sequence"/>
</dbReference>
<dbReference type="InterPro" id="IPR011990">
    <property type="entry name" value="TPR-like_helical_dom_sf"/>
</dbReference>
<dbReference type="Gene3D" id="1.25.40.10">
    <property type="entry name" value="Tetratricopeptide repeat domain"/>
    <property type="match status" value="5"/>
</dbReference>
<dbReference type="Pfam" id="PF13529">
    <property type="entry name" value="Peptidase_C39_2"/>
    <property type="match status" value="1"/>
</dbReference>
<evidence type="ECO:0000313" key="3">
    <source>
        <dbReference type="EMBL" id="GAB59000.1"/>
    </source>
</evidence>
<comment type="caution">
    <text evidence="3">The sequence shown here is derived from an EMBL/GenBank/DDBJ whole genome shotgun (WGS) entry which is preliminary data.</text>
</comment>
<keyword evidence="4" id="KW-1185">Reference proteome</keyword>
<feature type="repeat" description="TPR" evidence="1">
    <location>
        <begin position="1002"/>
        <end position="1035"/>
    </location>
</feature>
<dbReference type="PROSITE" id="PS50005">
    <property type="entry name" value="TPR"/>
    <property type="match status" value="1"/>
</dbReference>
<organism evidence="3 4">
    <name type="scientific">Rheinheimera nanhaiensis E407-8</name>
    <dbReference type="NCBI Taxonomy" id="562729"/>
    <lineage>
        <taxon>Bacteria</taxon>
        <taxon>Pseudomonadati</taxon>
        <taxon>Pseudomonadota</taxon>
        <taxon>Gammaproteobacteria</taxon>
        <taxon>Chromatiales</taxon>
        <taxon>Chromatiaceae</taxon>
        <taxon>Rheinheimera</taxon>
    </lineage>
</organism>
<evidence type="ECO:0000256" key="1">
    <source>
        <dbReference type="PROSITE-ProRule" id="PRU00339"/>
    </source>
</evidence>
<dbReference type="RefSeq" id="WP_008221215.1">
    <property type="nucleotide sequence ID" value="NZ_BAFK01000009.1"/>
</dbReference>